<protein>
    <submittedName>
        <fullName evidence="1">Protein kinase domain-containing protein</fullName>
    </submittedName>
</protein>
<keyword evidence="1" id="KW-0418">Kinase</keyword>
<comment type="caution">
    <text evidence="1">The sequence shown here is derived from an EMBL/GenBank/DDBJ whole genome shotgun (WGS) entry which is preliminary data.</text>
</comment>
<gene>
    <name evidence="1" type="ORF">KPL71_011138</name>
</gene>
<name>A0ACB8L0W7_CITSI</name>
<accession>A0ACB8L0W7</accession>
<dbReference type="Proteomes" id="UP000829398">
    <property type="component" value="Chromosome 4"/>
</dbReference>
<dbReference type="EMBL" id="CM039173">
    <property type="protein sequence ID" value="KAH9767034.1"/>
    <property type="molecule type" value="Genomic_DNA"/>
</dbReference>
<reference evidence="2" key="1">
    <citation type="journal article" date="2023" name="Hortic. Res.">
        <title>A chromosome-level phased genome enabling allele-level studies in sweet orange: a case study on citrus Huanglongbing tolerance.</title>
        <authorList>
            <person name="Wu B."/>
            <person name="Yu Q."/>
            <person name="Deng Z."/>
            <person name="Duan Y."/>
            <person name="Luo F."/>
            <person name="Gmitter F. Jr."/>
        </authorList>
    </citation>
    <scope>NUCLEOTIDE SEQUENCE [LARGE SCALE GENOMIC DNA]</scope>
    <source>
        <strain evidence="2">cv. Valencia</strain>
    </source>
</reference>
<sequence length="481" mass="53444">MSGNRFSGNIPLSVGNLKMLIQLEVSENFLQGTIPSSLGQCNNRRSLQKFKCYVSYGNSKLCGGIPKLQLPRCTKNNSSNQKISRGLKVIVSIISAFSGLLIVSFFLFSWLQRRRKLRKQLSGPKLRKALPKVSYESLLKATVGFSSTHLIGVGSFGSVYKGLLDDDGTVVAIKVLNLQRPGASKSFMAECKALRNVRHRNLVRVITSCSSIDFQGNDFKALVYDYMPNGSLEKWLHPNVVPRADEEIKIQNLTLLQRISIAIDVASALDYLHHHCKEPILHCDLKPSNVLLDNDLTAHVGDFGLARFRQEISNPNQSSSLGVKGTIGYTAPEYSLGSEVSTNGDVYSYGKLLLEMVTGKKTTDALFEGDLNLHNFARTALPNHVIDIVDPILLNDDEVLTAINRKRRQQKINDIIECIVSMVRIGVAWSMETPQDRMNITNVIHELQSIKKILCLDPKPCSASKEVNLSASDFHLLLCFK</sequence>
<organism evidence="1 2">
    <name type="scientific">Citrus sinensis</name>
    <name type="common">Sweet orange</name>
    <name type="synonym">Citrus aurantium var. sinensis</name>
    <dbReference type="NCBI Taxonomy" id="2711"/>
    <lineage>
        <taxon>Eukaryota</taxon>
        <taxon>Viridiplantae</taxon>
        <taxon>Streptophyta</taxon>
        <taxon>Embryophyta</taxon>
        <taxon>Tracheophyta</taxon>
        <taxon>Spermatophyta</taxon>
        <taxon>Magnoliopsida</taxon>
        <taxon>eudicotyledons</taxon>
        <taxon>Gunneridae</taxon>
        <taxon>Pentapetalae</taxon>
        <taxon>rosids</taxon>
        <taxon>malvids</taxon>
        <taxon>Sapindales</taxon>
        <taxon>Rutaceae</taxon>
        <taxon>Aurantioideae</taxon>
        <taxon>Citrus</taxon>
    </lineage>
</organism>
<keyword evidence="2" id="KW-1185">Reference proteome</keyword>
<evidence type="ECO:0000313" key="2">
    <source>
        <dbReference type="Proteomes" id="UP000829398"/>
    </source>
</evidence>
<keyword evidence="1" id="KW-0808">Transferase</keyword>
<evidence type="ECO:0000313" key="1">
    <source>
        <dbReference type="EMBL" id="KAH9767034.1"/>
    </source>
</evidence>
<proteinExistence type="predicted"/>